<name>A0A2Z3YXB7_9CORY</name>
<gene>
    <name evidence="6" type="primary">ripA_7</name>
    <name evidence="6" type="ORF">Csp1_19480</name>
</gene>
<protein>
    <submittedName>
        <fullName evidence="6">HTH-type transcriptional regulator RipA</fullName>
    </submittedName>
</protein>
<feature type="domain" description="HTH araC/xylS-type" evidence="5">
    <location>
        <begin position="159"/>
        <end position="258"/>
    </location>
</feature>
<dbReference type="PROSITE" id="PS01124">
    <property type="entry name" value="HTH_ARAC_FAMILY_2"/>
    <property type="match status" value="2"/>
</dbReference>
<dbReference type="PRINTS" id="PR00032">
    <property type="entry name" value="HTHARAC"/>
</dbReference>
<dbReference type="SMART" id="SM00342">
    <property type="entry name" value="HTH_ARAC"/>
    <property type="match status" value="2"/>
</dbReference>
<evidence type="ECO:0000313" key="7">
    <source>
        <dbReference type="Proteomes" id="UP000247696"/>
    </source>
</evidence>
<evidence type="ECO:0000256" key="3">
    <source>
        <dbReference type="ARBA" id="ARBA00023163"/>
    </source>
</evidence>
<feature type="domain" description="HTH araC/xylS-type" evidence="5">
    <location>
        <begin position="425"/>
        <end position="522"/>
    </location>
</feature>
<evidence type="ECO:0000256" key="4">
    <source>
        <dbReference type="SAM" id="MobiDB-lite"/>
    </source>
</evidence>
<dbReference type="KEGG" id="cpre:Csp1_19480"/>
<reference evidence="7" key="1">
    <citation type="submission" date="2017-11" db="EMBL/GenBank/DDBJ databases">
        <title>Otitis media/interna in a cat caused by the recently described species Corynebacterium provencense.</title>
        <authorList>
            <person name="Kittl S."/>
            <person name="Brodard I."/>
            <person name="Rychener L."/>
            <person name="Jores J."/>
            <person name="Roosje P."/>
            <person name="Gobeli Brawand S."/>
        </authorList>
    </citation>
    <scope>NUCLEOTIDE SEQUENCE [LARGE SCALE GENOMIC DNA]</scope>
    <source>
        <strain evidence="7">17KM38</strain>
    </source>
</reference>
<evidence type="ECO:0000259" key="5">
    <source>
        <dbReference type="PROSITE" id="PS01124"/>
    </source>
</evidence>
<evidence type="ECO:0000256" key="2">
    <source>
        <dbReference type="ARBA" id="ARBA00023125"/>
    </source>
</evidence>
<keyword evidence="7" id="KW-1185">Reference proteome</keyword>
<dbReference type="InterPro" id="IPR009057">
    <property type="entry name" value="Homeodomain-like_sf"/>
</dbReference>
<dbReference type="GO" id="GO:0003700">
    <property type="term" value="F:DNA-binding transcription factor activity"/>
    <property type="evidence" value="ECO:0007669"/>
    <property type="project" value="InterPro"/>
</dbReference>
<dbReference type="Gene3D" id="1.10.10.60">
    <property type="entry name" value="Homeodomain-like"/>
    <property type="match status" value="3"/>
</dbReference>
<dbReference type="Pfam" id="PF12833">
    <property type="entry name" value="HTH_18"/>
    <property type="match status" value="2"/>
</dbReference>
<dbReference type="InterPro" id="IPR018060">
    <property type="entry name" value="HTH_AraC"/>
</dbReference>
<keyword evidence="2" id="KW-0238">DNA-binding</keyword>
<keyword evidence="1" id="KW-0805">Transcription regulation</keyword>
<evidence type="ECO:0000313" key="6">
    <source>
        <dbReference type="EMBL" id="AWT26717.1"/>
    </source>
</evidence>
<dbReference type="Proteomes" id="UP000247696">
    <property type="component" value="Chromosome"/>
</dbReference>
<dbReference type="GO" id="GO:0043565">
    <property type="term" value="F:sequence-specific DNA binding"/>
    <property type="evidence" value="ECO:0007669"/>
    <property type="project" value="InterPro"/>
</dbReference>
<organism evidence="6 7">
    <name type="scientific">Corynebacterium provencense</name>
    <dbReference type="NCBI Taxonomy" id="1737425"/>
    <lineage>
        <taxon>Bacteria</taxon>
        <taxon>Bacillati</taxon>
        <taxon>Actinomycetota</taxon>
        <taxon>Actinomycetes</taxon>
        <taxon>Mycobacteriales</taxon>
        <taxon>Corynebacteriaceae</taxon>
        <taxon>Corynebacterium</taxon>
    </lineage>
</organism>
<proteinExistence type="predicted"/>
<dbReference type="PANTHER" id="PTHR11019">
    <property type="entry name" value="HTH-TYPE TRANSCRIPTIONAL REGULATOR NIMR"/>
    <property type="match status" value="1"/>
</dbReference>
<accession>A0A2Z3YXB7</accession>
<feature type="region of interest" description="Disordered" evidence="4">
    <location>
        <begin position="252"/>
        <end position="278"/>
    </location>
</feature>
<dbReference type="InterPro" id="IPR011051">
    <property type="entry name" value="RmlC_Cupin_sf"/>
</dbReference>
<dbReference type="STRING" id="1737425.GCA_900049755_02088"/>
<dbReference type="SUPFAM" id="SSF46689">
    <property type="entry name" value="Homeodomain-like"/>
    <property type="match status" value="2"/>
</dbReference>
<dbReference type="AlphaFoldDB" id="A0A2Z3YXB7"/>
<dbReference type="InterPro" id="IPR020449">
    <property type="entry name" value="Tscrpt_reg_AraC-type_HTH"/>
</dbReference>
<keyword evidence="3" id="KW-0804">Transcription</keyword>
<sequence length="531" mass="56891">MLIVWTEIVRDCPVLDDLAPFRADLEAGERYLLLWCHAGTVEVRYRAEVDRLTGGRGILLPPGTRAGVTVAPGSVAVPVRIAAPEICDGGDAVERLSVGDCGRDGWGRQRWNDWVLHQFSASVSPLREPGHRAGDCVRVLRGLQSRVPGPPLPQSAGALEVALALTRDPACPRTVSQWAEEVATGERTLHRMFVTETGLTFGGWRRQCRLAAAARLLLSDRSRPVSEIAGSVGFGTPTGFIRAFRRCTGATPSEWRTGDGAGTRVDRSLSTPPGWGGASSPPGLDHGFHLLLWVYRGRMLLRTGDLVNVVGEGQVVWMPAYRGHEVLTAPGSVVLPLTFTVGQVCPDEGTVPVAVDSGDTVPLLQHVFANQSGLGPGGYDSTAVPEALFGTVVTAGADPAPAPVGTVEGTGTVVDAVDGMPVQVRQVADAVLRDLRSPAGLDRWAVSVGWTPRKLNAGFREWTGMTFLRWRATVRLQTARRLIAYGSAPSEAARAVGYRHLSQFSREFKARFGMSPRNLSGVMSGNSYNAQ</sequence>
<dbReference type="SUPFAM" id="SSF51182">
    <property type="entry name" value="RmlC-like cupins"/>
    <property type="match status" value="1"/>
</dbReference>
<evidence type="ECO:0000256" key="1">
    <source>
        <dbReference type="ARBA" id="ARBA00023015"/>
    </source>
</evidence>
<dbReference type="EMBL" id="CP024988">
    <property type="protein sequence ID" value="AWT26717.1"/>
    <property type="molecule type" value="Genomic_DNA"/>
</dbReference>
<dbReference type="PANTHER" id="PTHR11019:SF199">
    <property type="entry name" value="HTH-TYPE TRANSCRIPTIONAL REGULATOR NIMR"/>
    <property type="match status" value="1"/>
</dbReference>